<proteinExistence type="inferred from homology"/>
<dbReference type="AlphaFoldDB" id="A0A368RHH6"/>
<sequence>MAYHMPGRVLYINTVQLIDTTNHKLCSKSLLIVTSSSSHRATRSNNHDGQPDQRSMKWWWPELLRHPATAAVIMKIQQDRLDVAMEVLPPGAPLPPELNLERVRVFIDAASLVAQIPMRLDRSSV</sequence>
<evidence type="ECO:0000313" key="4">
    <source>
        <dbReference type="EMBL" id="RCV29666.1"/>
    </source>
</evidence>
<reference evidence="4" key="1">
    <citation type="journal article" date="2012" name="Nat. Biotechnol.">
        <title>Reference genome sequence of the model plant Setaria.</title>
        <authorList>
            <person name="Bennetzen J.L."/>
            <person name="Schmutz J."/>
            <person name="Wang H."/>
            <person name="Percifield R."/>
            <person name="Hawkins J."/>
            <person name="Pontaroli A.C."/>
            <person name="Estep M."/>
            <person name="Feng L."/>
            <person name="Vaughn J.N."/>
            <person name="Grimwood J."/>
            <person name="Jenkins J."/>
            <person name="Barry K."/>
            <person name="Lindquist E."/>
            <person name="Hellsten U."/>
            <person name="Deshpande S."/>
            <person name="Wang X."/>
            <person name="Wu X."/>
            <person name="Mitros T."/>
            <person name="Triplett J."/>
            <person name="Yang X."/>
            <person name="Ye C.Y."/>
            <person name="Mauro-Herrera M."/>
            <person name="Wang L."/>
            <person name="Li P."/>
            <person name="Sharma M."/>
            <person name="Sharma R."/>
            <person name="Ronald P.C."/>
            <person name="Panaud O."/>
            <person name="Kellogg E.A."/>
            <person name="Brutnell T.P."/>
            <person name="Doust A.N."/>
            <person name="Tuskan G.A."/>
            <person name="Rokhsar D."/>
            <person name="Devos K.M."/>
        </authorList>
    </citation>
    <scope>NUCLEOTIDE SEQUENCE [LARGE SCALE GENOMIC DNA]</scope>
    <source>
        <strain evidence="4">Yugu1</strain>
    </source>
</reference>
<gene>
    <name evidence="4" type="ORF">SETIT_6G030300v2</name>
</gene>
<organism evidence="4">
    <name type="scientific">Setaria italica</name>
    <name type="common">Foxtail millet</name>
    <name type="synonym">Panicum italicum</name>
    <dbReference type="NCBI Taxonomy" id="4555"/>
    <lineage>
        <taxon>Eukaryota</taxon>
        <taxon>Viridiplantae</taxon>
        <taxon>Streptophyta</taxon>
        <taxon>Embryophyta</taxon>
        <taxon>Tracheophyta</taxon>
        <taxon>Spermatophyta</taxon>
        <taxon>Magnoliopsida</taxon>
        <taxon>Liliopsida</taxon>
        <taxon>Poales</taxon>
        <taxon>Poaceae</taxon>
        <taxon>PACMAD clade</taxon>
        <taxon>Panicoideae</taxon>
        <taxon>Panicodae</taxon>
        <taxon>Paniceae</taxon>
        <taxon>Cenchrinae</taxon>
        <taxon>Setaria</taxon>
    </lineage>
</organism>
<evidence type="ECO:0000256" key="1">
    <source>
        <dbReference type="ARBA" id="ARBA00008210"/>
    </source>
</evidence>
<evidence type="ECO:0000256" key="2">
    <source>
        <dbReference type="ARBA" id="ARBA00022690"/>
    </source>
</evidence>
<dbReference type="GO" id="GO:0004867">
    <property type="term" value="F:serine-type endopeptidase inhibitor activity"/>
    <property type="evidence" value="ECO:0007669"/>
    <property type="project" value="UniProtKB-KW"/>
</dbReference>
<dbReference type="GO" id="GO:0009611">
    <property type="term" value="P:response to wounding"/>
    <property type="evidence" value="ECO:0007669"/>
    <property type="project" value="InterPro"/>
</dbReference>
<dbReference type="Pfam" id="PF00280">
    <property type="entry name" value="potato_inhibit"/>
    <property type="match status" value="1"/>
</dbReference>
<dbReference type="PANTHER" id="PTHR33091">
    <property type="entry name" value="PROTEIN, PUTATIVE, EXPRESSED-RELATED"/>
    <property type="match status" value="1"/>
</dbReference>
<name>A0A368RHH6_SETIT</name>
<dbReference type="Gene3D" id="3.30.10.10">
    <property type="entry name" value="Trypsin Inhibitor V, subunit A"/>
    <property type="match status" value="1"/>
</dbReference>
<accession>A0A368RHH6</accession>
<protein>
    <submittedName>
        <fullName evidence="4">Uncharacterized protein</fullName>
    </submittedName>
</protein>
<dbReference type="PANTHER" id="PTHR33091:SF53">
    <property type="entry name" value="OS08G0441300 PROTEIN"/>
    <property type="match status" value="1"/>
</dbReference>
<evidence type="ECO:0000256" key="3">
    <source>
        <dbReference type="ARBA" id="ARBA00022900"/>
    </source>
</evidence>
<dbReference type="EMBL" id="CM003533">
    <property type="protein sequence ID" value="RCV29666.1"/>
    <property type="molecule type" value="Genomic_DNA"/>
</dbReference>
<keyword evidence="3" id="KW-0722">Serine protease inhibitor</keyword>
<dbReference type="SUPFAM" id="SSF54654">
    <property type="entry name" value="CI-2 family of serine protease inhibitors"/>
    <property type="match status" value="1"/>
</dbReference>
<dbReference type="InterPro" id="IPR000864">
    <property type="entry name" value="Prot_inh_pot1"/>
</dbReference>
<comment type="similarity">
    <text evidence="1">Belongs to the protease inhibitor I13 (potato type I serine protease inhibitor) family.</text>
</comment>
<keyword evidence="2" id="KW-0646">Protease inhibitor</keyword>
<reference evidence="4" key="2">
    <citation type="submission" date="2015-07" db="EMBL/GenBank/DDBJ databases">
        <authorList>
            <person name="Noorani M."/>
        </authorList>
    </citation>
    <scope>NUCLEOTIDE SEQUENCE</scope>
    <source>
        <strain evidence="4">Yugu1</strain>
    </source>
</reference>
<dbReference type="InterPro" id="IPR036354">
    <property type="entry name" value="Prot_inh_pot1_sf"/>
</dbReference>
<dbReference type="OrthoDB" id="626959at2759"/>